<protein>
    <submittedName>
        <fullName evidence="1">Uncharacterized protein</fullName>
    </submittedName>
</protein>
<dbReference type="HOGENOM" id="CLU_3145290_0_0_1"/>
<accession>K3ZZ20</accession>
<dbReference type="Gramene" id="KQL22140">
    <property type="protein sequence ID" value="KQL22140"/>
    <property type="gene ID" value="SETIT_031852mg"/>
</dbReference>
<name>K3ZZ20_SETIT</name>
<dbReference type="Proteomes" id="UP000004995">
    <property type="component" value="Unassembled WGS sequence"/>
</dbReference>
<dbReference type="AlphaFoldDB" id="K3ZZ20"/>
<dbReference type="EnsemblPlants" id="KQL22140">
    <property type="protein sequence ID" value="KQL22140"/>
    <property type="gene ID" value="SETIT_031852mg"/>
</dbReference>
<organism evidence="1 2">
    <name type="scientific">Setaria italica</name>
    <name type="common">Foxtail millet</name>
    <name type="synonym">Panicum italicum</name>
    <dbReference type="NCBI Taxonomy" id="4555"/>
    <lineage>
        <taxon>Eukaryota</taxon>
        <taxon>Viridiplantae</taxon>
        <taxon>Streptophyta</taxon>
        <taxon>Embryophyta</taxon>
        <taxon>Tracheophyta</taxon>
        <taxon>Spermatophyta</taxon>
        <taxon>Magnoliopsida</taxon>
        <taxon>Liliopsida</taxon>
        <taxon>Poales</taxon>
        <taxon>Poaceae</taxon>
        <taxon>PACMAD clade</taxon>
        <taxon>Panicoideae</taxon>
        <taxon>Panicodae</taxon>
        <taxon>Paniceae</taxon>
        <taxon>Cenchrinae</taxon>
        <taxon>Setaria</taxon>
    </lineage>
</organism>
<keyword evidence="2" id="KW-1185">Reference proteome</keyword>
<sequence length="49" mass="5205">MLSQTISIPVNCVACLYSADEEMKLMAAWSAVPTGDHVAGMLIFHSPPA</sequence>
<evidence type="ECO:0000313" key="1">
    <source>
        <dbReference type="EnsemblPlants" id="KQL22140"/>
    </source>
</evidence>
<dbReference type="InParanoid" id="K3ZZ20"/>
<reference evidence="1" key="2">
    <citation type="submission" date="2018-08" db="UniProtKB">
        <authorList>
            <consortium name="EnsemblPlants"/>
        </authorList>
    </citation>
    <scope>IDENTIFICATION</scope>
    <source>
        <strain evidence="1">Yugu1</strain>
    </source>
</reference>
<proteinExistence type="predicted"/>
<reference evidence="2" key="1">
    <citation type="journal article" date="2012" name="Nat. Biotechnol.">
        <title>Reference genome sequence of the model plant Setaria.</title>
        <authorList>
            <person name="Bennetzen J.L."/>
            <person name="Schmutz J."/>
            <person name="Wang H."/>
            <person name="Percifield R."/>
            <person name="Hawkins J."/>
            <person name="Pontaroli A.C."/>
            <person name="Estep M."/>
            <person name="Feng L."/>
            <person name="Vaughn J.N."/>
            <person name="Grimwood J."/>
            <person name="Jenkins J."/>
            <person name="Barry K."/>
            <person name="Lindquist E."/>
            <person name="Hellsten U."/>
            <person name="Deshpande S."/>
            <person name="Wang X."/>
            <person name="Wu X."/>
            <person name="Mitros T."/>
            <person name="Triplett J."/>
            <person name="Yang X."/>
            <person name="Ye C.Y."/>
            <person name="Mauro-Herrera M."/>
            <person name="Wang L."/>
            <person name="Li P."/>
            <person name="Sharma M."/>
            <person name="Sharma R."/>
            <person name="Ronald P.C."/>
            <person name="Panaud O."/>
            <person name="Kellogg E.A."/>
            <person name="Brutnell T.P."/>
            <person name="Doust A.N."/>
            <person name="Tuskan G.A."/>
            <person name="Rokhsar D."/>
            <person name="Devos K.M."/>
        </authorList>
    </citation>
    <scope>NUCLEOTIDE SEQUENCE [LARGE SCALE GENOMIC DNA]</scope>
    <source>
        <strain evidence="2">cv. Yugu1</strain>
    </source>
</reference>
<evidence type="ECO:0000313" key="2">
    <source>
        <dbReference type="Proteomes" id="UP000004995"/>
    </source>
</evidence>
<dbReference type="EMBL" id="AGNK02000625">
    <property type="status" value="NOT_ANNOTATED_CDS"/>
    <property type="molecule type" value="Genomic_DNA"/>
</dbReference>